<proteinExistence type="predicted"/>
<keyword evidence="2" id="KW-1185">Reference proteome</keyword>
<dbReference type="PROSITE" id="PS51257">
    <property type="entry name" value="PROKAR_LIPOPROTEIN"/>
    <property type="match status" value="1"/>
</dbReference>
<dbReference type="Proteomes" id="UP000679220">
    <property type="component" value="Unassembled WGS sequence"/>
</dbReference>
<name>A0A941F5U3_9BACT</name>
<organism evidence="1 2">
    <name type="scientific">Carboxylicivirga sediminis</name>
    <dbReference type="NCBI Taxonomy" id="2006564"/>
    <lineage>
        <taxon>Bacteria</taxon>
        <taxon>Pseudomonadati</taxon>
        <taxon>Bacteroidota</taxon>
        <taxon>Bacteroidia</taxon>
        <taxon>Marinilabiliales</taxon>
        <taxon>Marinilabiliaceae</taxon>
        <taxon>Carboxylicivirga</taxon>
    </lineage>
</organism>
<reference evidence="1" key="1">
    <citation type="journal article" date="2018" name="Int. J. Syst. Evol. Microbiol.">
        <title>Carboxylicivirga sediminis sp. nov., isolated from coastal sediment.</title>
        <authorList>
            <person name="Wang F.Q."/>
            <person name="Ren L.H."/>
            <person name="Zou R.J."/>
            <person name="Sun Y.Z."/>
            <person name="Liu X.J."/>
            <person name="Jiang F."/>
            <person name="Liu L.J."/>
        </authorList>
    </citation>
    <scope>NUCLEOTIDE SEQUENCE</scope>
    <source>
        <strain evidence="1">JR1</strain>
    </source>
</reference>
<accession>A0A941F5U3</accession>
<sequence>MKISIIILTLIILCGCSSKKQNTVVSQSDWKQATLAFSKLNEVLKTENGQTWNHSLQGPLMLVNRESRVIIANEKDDTNELSKQGALYVGKLPENINIANTAFDWNGKQWTMVALPLPETNAERLSLLIHESFHRIQPIVGFDSIYEVPSVHLDTKDGRIYLKLEIEALKRALNTSHPATHIKNALLFRQYRYQLFPEAPKAENSLEILEGLAEYTGSILSQRSDSELKEHYTSQIDWFYTLPTFVRSFAYFTTPVYGYLMHQTDEGWNRQITKDTNLSEYLFAFFEVPQQVLTKEAIMQLGTDYGIDSIIDLETQREIKKELQKRSYRTTFLSDSVVVIGLEKMSIGFNPSNIMPLDSLGTVYPNLRITDNWGILEVDSCGALVSPSWDKVTISYPEIITDTLIVGRGWRLKLNDEWKLDKADVRYKMIKE</sequence>
<evidence type="ECO:0000313" key="2">
    <source>
        <dbReference type="Proteomes" id="UP000679220"/>
    </source>
</evidence>
<evidence type="ECO:0000313" key="1">
    <source>
        <dbReference type="EMBL" id="MBR8536927.1"/>
    </source>
</evidence>
<gene>
    <name evidence="1" type="ORF">KDU71_15245</name>
</gene>
<protein>
    <submittedName>
        <fullName evidence="1">Uncharacterized protein</fullName>
    </submittedName>
</protein>
<dbReference type="AlphaFoldDB" id="A0A941F5U3"/>
<comment type="caution">
    <text evidence="1">The sequence shown here is derived from an EMBL/GenBank/DDBJ whole genome shotgun (WGS) entry which is preliminary data.</text>
</comment>
<dbReference type="EMBL" id="JAGTAR010000024">
    <property type="protein sequence ID" value="MBR8536927.1"/>
    <property type="molecule type" value="Genomic_DNA"/>
</dbReference>
<dbReference type="RefSeq" id="WP_212191953.1">
    <property type="nucleotide sequence ID" value="NZ_JAGTAR010000024.1"/>
</dbReference>
<reference evidence="1" key="2">
    <citation type="submission" date="2021-04" db="EMBL/GenBank/DDBJ databases">
        <authorList>
            <person name="Zhang T."/>
            <person name="Zhang Y."/>
            <person name="Lu D."/>
            <person name="Zuo D."/>
            <person name="Du Z."/>
        </authorList>
    </citation>
    <scope>NUCLEOTIDE SEQUENCE</scope>
    <source>
        <strain evidence="1">JR1</strain>
    </source>
</reference>